<organism evidence="1 2">
    <name type="scientific">Haloarcula quadrata</name>
    <dbReference type="NCBI Taxonomy" id="182779"/>
    <lineage>
        <taxon>Archaea</taxon>
        <taxon>Methanobacteriati</taxon>
        <taxon>Methanobacteriota</taxon>
        <taxon>Stenosarchaea group</taxon>
        <taxon>Halobacteria</taxon>
        <taxon>Halobacteriales</taxon>
        <taxon>Haloarculaceae</taxon>
        <taxon>Haloarcula</taxon>
    </lineage>
</organism>
<dbReference type="NCBIfam" id="NF011155">
    <property type="entry name" value="PRK14561.1"/>
    <property type="match status" value="1"/>
</dbReference>
<evidence type="ECO:0000313" key="1">
    <source>
        <dbReference type="EMBL" id="RKS84160.1"/>
    </source>
</evidence>
<dbReference type="AlphaFoldDB" id="A0A495RAK7"/>
<dbReference type="Proteomes" id="UP000268233">
    <property type="component" value="Unassembled WGS sequence"/>
</dbReference>
<sequence>MHCALLYSGGKDSTLAALLLDPFYDVTLVSGSFGVRDTDPAQESATAVGFDHVTVDLDPDVAHDAVKQMFDDGYPRNGIQRVHEHAVETVARADWVADADGLDTLDAVADGTRRDDRVPTVDRPLAQSIEDRFDVDYLAPLAGIGRGAIDAMAADRLVVESGPSAEIPKADYEVELRELLRKRYGEGAVADVFPEHTQSRVQGLR</sequence>
<dbReference type="SUPFAM" id="SSF52402">
    <property type="entry name" value="Adenine nucleotide alpha hydrolases-like"/>
    <property type="match status" value="1"/>
</dbReference>
<evidence type="ECO:0008006" key="3">
    <source>
        <dbReference type="Google" id="ProtNLM"/>
    </source>
</evidence>
<proteinExistence type="predicted"/>
<dbReference type="Gene3D" id="3.40.50.620">
    <property type="entry name" value="HUPs"/>
    <property type="match status" value="1"/>
</dbReference>
<evidence type="ECO:0000313" key="2">
    <source>
        <dbReference type="Proteomes" id="UP000268233"/>
    </source>
</evidence>
<protein>
    <recommendedName>
        <fullName evidence="3">Asparagine synthetase domain-containing protein</fullName>
    </recommendedName>
</protein>
<accession>A0A495RAK7</accession>
<dbReference type="Pfam" id="PF24167">
    <property type="entry name" value="DUF7411"/>
    <property type="match status" value="1"/>
</dbReference>
<dbReference type="RefSeq" id="WP_121303857.1">
    <property type="nucleotide sequence ID" value="NZ_RBWW01000001.1"/>
</dbReference>
<dbReference type="EMBL" id="RBWW01000001">
    <property type="protein sequence ID" value="RKS84160.1"/>
    <property type="molecule type" value="Genomic_DNA"/>
</dbReference>
<comment type="caution">
    <text evidence="1">The sequence shown here is derived from an EMBL/GenBank/DDBJ whole genome shotgun (WGS) entry which is preliminary data.</text>
</comment>
<reference evidence="1 2" key="1">
    <citation type="submission" date="2018-10" db="EMBL/GenBank/DDBJ databases">
        <title>Genomic Encyclopedia of Archaeal and Bacterial Type Strains, Phase II (KMG-II): from individual species to whole genera.</title>
        <authorList>
            <person name="Goeker M."/>
        </authorList>
    </citation>
    <scope>NUCLEOTIDE SEQUENCE [LARGE SCALE GENOMIC DNA]</scope>
    <source>
        <strain evidence="1 2">DSM 11927</strain>
    </source>
</reference>
<dbReference type="InterPro" id="IPR055834">
    <property type="entry name" value="DUF7411"/>
</dbReference>
<gene>
    <name evidence="1" type="ORF">BDK61_3561</name>
</gene>
<name>A0A495RAK7_9EURY</name>
<dbReference type="InterPro" id="IPR014729">
    <property type="entry name" value="Rossmann-like_a/b/a_fold"/>
</dbReference>
<keyword evidence="2" id="KW-1185">Reference proteome</keyword>